<comment type="similarity">
    <text evidence="1">Belongs to the heat shock protein 70 family.</text>
</comment>
<dbReference type="STRING" id="280332.CQ12_36195"/>
<dbReference type="Proteomes" id="UP000050863">
    <property type="component" value="Unassembled WGS sequence"/>
</dbReference>
<dbReference type="PANTHER" id="PTHR19375">
    <property type="entry name" value="HEAT SHOCK PROTEIN 70KDA"/>
    <property type="match status" value="1"/>
</dbReference>
<reference evidence="4 5" key="1">
    <citation type="submission" date="2014-03" db="EMBL/GenBank/DDBJ databases">
        <title>Bradyrhizobium valentinum sp. nov., isolated from effective nodules of Lupinus mariae-josephae, a lupine endemic of basic-lime soils in Eastern Spain.</title>
        <authorList>
            <person name="Duran D."/>
            <person name="Rey L."/>
            <person name="Navarro A."/>
            <person name="Busquets A."/>
            <person name="Imperial J."/>
            <person name="Ruiz-Argueso T."/>
        </authorList>
    </citation>
    <scope>NUCLEOTIDE SEQUENCE [LARGE SCALE GENOMIC DNA]</scope>
    <source>
        <strain evidence="4 5">PAC68</strain>
    </source>
</reference>
<sequence>MYLGIDLGTSNSAIVGNNSGELRHFKTPEGTDVLPSAIMVDRRGGMLVGKRAYDQAAFSPESVAQGFKRLMGTSSPIRFANGTAITPEEASSEVIKALLAQARMSAGDFNIEGAVVTIPAAFNQMQFEATMRAAASAGLSQVALLQEPIAAAMASIARSSNKNGQFLVYDLGGGTFDAAIVQTISGSATVIAHAGINMLGGRDFDRAIVNSIVRPWLLANFSFADDFQRDEKYQRLIRVAHYRAEMSKIALSTQTQDRIFADESQIGARDLNGTDIYLDVEIDRSQLEAIVVDEVDRSIELCRSLIKDAGYGLDDIDRIVLIGGPSRMPIVRERIASQLGLRVDLDTDPMTSVAVGAAIFAESREWTKDGASPKGSRAVAKVSDVRFDYPARVSSSNFRLRVRAEDSAQLSGSRLQLKSESGWASGNYDLQNTTEIRDVPLAQRGENRFIAEVTDSRGTTARTDILVFRSDASAAGMPMTHNLAVKVLDNTSGIDQNRLHTLVKRGTVLPKKGAEQFRASKDLRSGSDDYLDFEVYEQADDVFDPSLNLAVGGIRIHASDLATGDIIRRGDPVIIHWSIDENGLFNCKLEFSKISQTYETGKMYVSAEGHRSYDGSEGQRLASESLVKAREDVDGLERALGPDVSELSRDLRSRMGKLRGTLELATDADTRRNVSEDARLVRQEVARIRNRPEFIRNSVRADIDQFIEGFALSVSSVLDERTNTQVQRLAALARDALTRPGSHAIVDAQRSLDEARSIVFGSLAKLPDFWIVRFESLADDRESAIDKQLHDDLVRQGVAALQKSDPDTLREITFRLSDNMVVASEVGRGEIPSGIARD</sequence>
<dbReference type="CDD" id="cd24029">
    <property type="entry name" value="ASKHA_NBD_HSP70_DnaK_HscA_HscC"/>
    <property type="match status" value="1"/>
</dbReference>
<name>A0A0R3KQX2_9BRAD</name>
<dbReference type="OrthoDB" id="9766019at2"/>
<dbReference type="EMBL" id="LLXZ01000186">
    <property type="protein sequence ID" value="KRQ98075.1"/>
    <property type="molecule type" value="Genomic_DNA"/>
</dbReference>
<evidence type="ECO:0000256" key="1">
    <source>
        <dbReference type="ARBA" id="ARBA00007381"/>
    </source>
</evidence>
<evidence type="ECO:0000313" key="4">
    <source>
        <dbReference type="EMBL" id="KRQ98075.1"/>
    </source>
</evidence>
<comment type="caution">
    <text evidence="4">The sequence shown here is derived from an EMBL/GenBank/DDBJ whole genome shotgun (WGS) entry which is preliminary data.</text>
</comment>
<dbReference type="InterPro" id="IPR013126">
    <property type="entry name" value="Hsp_70_fam"/>
</dbReference>
<evidence type="ECO:0000313" key="5">
    <source>
        <dbReference type="Proteomes" id="UP000050863"/>
    </source>
</evidence>
<dbReference type="FunFam" id="3.30.420.40:FF:000028">
    <property type="entry name" value="heat shock 70 kDa protein-like"/>
    <property type="match status" value="1"/>
</dbReference>
<accession>A0A0R3KQX2</accession>
<keyword evidence="5" id="KW-1185">Reference proteome</keyword>
<dbReference type="Pfam" id="PF00012">
    <property type="entry name" value="HSP70"/>
    <property type="match status" value="1"/>
</dbReference>
<dbReference type="Gene3D" id="3.90.640.10">
    <property type="entry name" value="Actin, Chain A, domain 4"/>
    <property type="match status" value="1"/>
</dbReference>
<proteinExistence type="inferred from homology"/>
<dbReference type="AlphaFoldDB" id="A0A0R3KQX2"/>
<dbReference type="GO" id="GO:0140662">
    <property type="term" value="F:ATP-dependent protein folding chaperone"/>
    <property type="evidence" value="ECO:0007669"/>
    <property type="project" value="InterPro"/>
</dbReference>
<dbReference type="PRINTS" id="PR00301">
    <property type="entry name" value="HEATSHOCK70"/>
</dbReference>
<dbReference type="PROSITE" id="PS00297">
    <property type="entry name" value="HSP70_1"/>
    <property type="match status" value="1"/>
</dbReference>
<dbReference type="Gene3D" id="3.30.420.40">
    <property type="match status" value="2"/>
</dbReference>
<keyword evidence="3" id="KW-0067">ATP-binding</keyword>
<dbReference type="InterPro" id="IPR018181">
    <property type="entry name" value="Heat_shock_70_CS"/>
</dbReference>
<dbReference type="GO" id="GO:0005524">
    <property type="term" value="F:ATP binding"/>
    <property type="evidence" value="ECO:0007669"/>
    <property type="project" value="UniProtKB-KW"/>
</dbReference>
<dbReference type="RefSeq" id="WP_063799850.1">
    <property type="nucleotide sequence ID" value="NZ_LLXZ01000186.1"/>
</dbReference>
<dbReference type="PROSITE" id="PS01036">
    <property type="entry name" value="HSP70_3"/>
    <property type="match status" value="1"/>
</dbReference>
<dbReference type="SUPFAM" id="SSF53067">
    <property type="entry name" value="Actin-like ATPase domain"/>
    <property type="match status" value="2"/>
</dbReference>
<evidence type="ECO:0000256" key="3">
    <source>
        <dbReference type="ARBA" id="ARBA00022840"/>
    </source>
</evidence>
<evidence type="ECO:0008006" key="6">
    <source>
        <dbReference type="Google" id="ProtNLM"/>
    </source>
</evidence>
<protein>
    <recommendedName>
        <fullName evidence="6">Heat-shock protein Hsp70</fullName>
    </recommendedName>
</protein>
<keyword evidence="2" id="KW-0547">Nucleotide-binding</keyword>
<organism evidence="4 5">
    <name type="scientific">Bradyrhizobium jicamae</name>
    <dbReference type="NCBI Taxonomy" id="280332"/>
    <lineage>
        <taxon>Bacteria</taxon>
        <taxon>Pseudomonadati</taxon>
        <taxon>Pseudomonadota</taxon>
        <taxon>Alphaproteobacteria</taxon>
        <taxon>Hyphomicrobiales</taxon>
        <taxon>Nitrobacteraceae</taxon>
        <taxon>Bradyrhizobium</taxon>
    </lineage>
</organism>
<gene>
    <name evidence="4" type="ORF">CQ12_36195</name>
</gene>
<dbReference type="InterPro" id="IPR043129">
    <property type="entry name" value="ATPase_NBD"/>
</dbReference>
<evidence type="ECO:0000256" key="2">
    <source>
        <dbReference type="ARBA" id="ARBA00022741"/>
    </source>
</evidence>